<keyword evidence="3" id="KW-1185">Reference proteome</keyword>
<dbReference type="AlphaFoldDB" id="A0A2S0US81"/>
<dbReference type="Gene3D" id="3.30.70.100">
    <property type="match status" value="2"/>
</dbReference>
<dbReference type="Proteomes" id="UP000244496">
    <property type="component" value="Plasmid unnamed1"/>
</dbReference>
<evidence type="ECO:0000313" key="3">
    <source>
        <dbReference type="Proteomes" id="UP000244496"/>
    </source>
</evidence>
<dbReference type="InterPro" id="IPR009799">
    <property type="entry name" value="EthD_dom"/>
</dbReference>
<organism evidence="2 3">
    <name type="scientific">Paragemmobacter aquarius</name>
    <dbReference type="NCBI Taxonomy" id="2169400"/>
    <lineage>
        <taxon>Bacteria</taxon>
        <taxon>Pseudomonadati</taxon>
        <taxon>Pseudomonadota</taxon>
        <taxon>Alphaproteobacteria</taxon>
        <taxon>Rhodobacterales</taxon>
        <taxon>Paracoccaceae</taxon>
        <taxon>Paragemmobacter</taxon>
    </lineage>
</organism>
<evidence type="ECO:0000259" key="1">
    <source>
        <dbReference type="Pfam" id="PF07110"/>
    </source>
</evidence>
<geneLocation type="plasmid" evidence="2 3">
    <name>unnamed1</name>
</geneLocation>
<dbReference type="InterPro" id="IPR011008">
    <property type="entry name" value="Dimeric_a/b-barrel"/>
</dbReference>
<dbReference type="KEGG" id="geh:HYN69_19035"/>
<dbReference type="Pfam" id="PF07110">
    <property type="entry name" value="EthD"/>
    <property type="match status" value="1"/>
</dbReference>
<feature type="domain" description="EthD" evidence="1">
    <location>
        <begin position="28"/>
        <end position="110"/>
    </location>
</feature>
<proteinExistence type="predicted"/>
<dbReference type="EMBL" id="CP028919">
    <property type="protein sequence ID" value="AWB50679.1"/>
    <property type="molecule type" value="Genomic_DNA"/>
</dbReference>
<reference evidence="2 3" key="1">
    <citation type="submission" date="2018-04" db="EMBL/GenBank/DDBJ databases">
        <title>Genome sequencing of Gemmobacter.</title>
        <authorList>
            <person name="Yi H."/>
            <person name="Baek M.-G."/>
        </authorList>
    </citation>
    <scope>NUCLEOTIDE SEQUENCE [LARGE SCALE GENOMIC DNA]</scope>
    <source>
        <strain evidence="2 3">HYN0069</strain>
        <plasmid evidence="2 3">unnamed1</plasmid>
    </source>
</reference>
<accession>A0A2S0US81</accession>
<sequence length="248" mass="27502">MQVEAAYYDKYVNLEPPVIHQHIYATPRPGMTEADFQDYWLNVHAVRFAVKIPQIARYRLALRVPCSIDTAPIWSGCAEIWLRNDAEQLASMQTPEFLQGARIDEPNWAAFWMTAVLDCETQTVLDGPVPADGVKLLVLAKRNLALDVAAYRDNRRAELVAGAALIPGLLRCDLAFARDGLYTVGEARFDEVAHYWFASTAAAEAAFASSTSPVMLPKAAGSTLDPRQIFPMLTKEYWLIGPDARATA</sequence>
<gene>
    <name evidence="2" type="ORF">HYN69_19035</name>
</gene>
<protein>
    <submittedName>
        <fullName evidence="2">Ethyl tert-butyl ether degradation protein EthD</fullName>
    </submittedName>
</protein>
<evidence type="ECO:0000313" key="2">
    <source>
        <dbReference type="EMBL" id="AWB50679.1"/>
    </source>
</evidence>
<keyword evidence="2" id="KW-0614">Plasmid</keyword>
<name>A0A2S0US81_9RHOB</name>
<dbReference type="RefSeq" id="WP_108437484.1">
    <property type="nucleotide sequence ID" value="NZ_CP028919.1"/>
</dbReference>
<dbReference type="OrthoDB" id="6369070at2"/>
<dbReference type="GO" id="GO:0016491">
    <property type="term" value="F:oxidoreductase activity"/>
    <property type="evidence" value="ECO:0007669"/>
    <property type="project" value="InterPro"/>
</dbReference>
<dbReference type="SUPFAM" id="SSF54909">
    <property type="entry name" value="Dimeric alpha+beta barrel"/>
    <property type="match status" value="1"/>
</dbReference>